<evidence type="ECO:0000256" key="3">
    <source>
        <dbReference type="ARBA" id="ARBA00022692"/>
    </source>
</evidence>
<dbReference type="OMA" id="HEQCKVV"/>
<evidence type="ECO:0000256" key="7">
    <source>
        <dbReference type="ARBA" id="ARBA00022833"/>
    </source>
</evidence>
<dbReference type="PROSITE" id="PS50089">
    <property type="entry name" value="ZF_RING_2"/>
    <property type="match status" value="1"/>
</dbReference>
<dbReference type="FunCoup" id="A0A5F8GAQ4">
    <property type="interactions" value="529"/>
</dbReference>
<dbReference type="InterPro" id="IPR000315">
    <property type="entry name" value="Znf_B-box"/>
</dbReference>
<reference evidence="19" key="2">
    <citation type="submission" date="2025-08" db="UniProtKB">
        <authorList>
            <consortium name="Ensembl"/>
        </authorList>
    </citation>
    <scope>IDENTIFICATION</scope>
</reference>
<evidence type="ECO:0000256" key="5">
    <source>
        <dbReference type="ARBA" id="ARBA00022771"/>
    </source>
</evidence>
<dbReference type="Pfam" id="PF00643">
    <property type="entry name" value="zf-B_box"/>
    <property type="match status" value="1"/>
</dbReference>
<keyword evidence="9" id="KW-0175">Coiled coil</keyword>
<dbReference type="SUPFAM" id="SSF57850">
    <property type="entry name" value="RING/U-box"/>
    <property type="match status" value="1"/>
</dbReference>
<keyword evidence="5 14" id="KW-0863">Zinc-finger</keyword>
<dbReference type="PROSITE" id="PS00518">
    <property type="entry name" value="ZF_RING_1"/>
    <property type="match status" value="1"/>
</dbReference>
<dbReference type="AlphaFoldDB" id="A0A5F8GAQ4"/>
<dbReference type="GO" id="GO:0045087">
    <property type="term" value="P:innate immune response"/>
    <property type="evidence" value="ECO:0000318"/>
    <property type="project" value="GO_Central"/>
</dbReference>
<feature type="transmembrane region" description="Helical" evidence="16">
    <location>
        <begin position="379"/>
        <end position="398"/>
    </location>
</feature>
<dbReference type="Bgee" id="ENSMODG00000048403">
    <property type="expression patterns" value="Expressed in hindlimb bud and 21 other cell types or tissues"/>
</dbReference>
<comment type="similarity">
    <text evidence="2">Belongs to the TRIM/RBCC family.</text>
</comment>
<keyword evidence="10 16" id="KW-0472">Membrane</keyword>
<feature type="domain" description="B box-type" evidence="18">
    <location>
        <begin position="97"/>
        <end position="139"/>
    </location>
</feature>
<keyword evidence="7" id="KW-0862">Zinc</keyword>
<dbReference type="PROSITE" id="PS50119">
    <property type="entry name" value="ZF_BBOX"/>
    <property type="match status" value="1"/>
</dbReference>
<comment type="subcellular location">
    <subcellularLocation>
        <location evidence="1">Endoplasmic reticulum membrane</location>
        <topology evidence="1">Single-pass membrane protein</topology>
    </subcellularLocation>
</comment>
<dbReference type="InterPro" id="IPR001841">
    <property type="entry name" value="Znf_RING"/>
</dbReference>
<dbReference type="GO" id="GO:0005789">
    <property type="term" value="C:endoplasmic reticulum membrane"/>
    <property type="evidence" value="ECO:0007669"/>
    <property type="project" value="UniProtKB-SubCell"/>
</dbReference>
<dbReference type="FunFam" id="3.30.160.60:FF:000772">
    <property type="entry name" value="tripartite motif-containing protein 59"/>
    <property type="match status" value="1"/>
</dbReference>
<dbReference type="Pfam" id="PF13445">
    <property type="entry name" value="zf-RING_UBOX"/>
    <property type="match status" value="1"/>
</dbReference>
<feature type="compositionally biased region" description="Acidic residues" evidence="15">
    <location>
        <begin position="330"/>
        <end position="370"/>
    </location>
</feature>
<dbReference type="CDD" id="cd19790">
    <property type="entry name" value="Bbox2_TRIM59_C-XI"/>
    <property type="match status" value="1"/>
</dbReference>
<keyword evidence="20" id="KW-1185">Reference proteome</keyword>
<evidence type="ECO:0000256" key="13">
    <source>
        <dbReference type="ARBA" id="ARBA00071704"/>
    </source>
</evidence>
<feature type="region of interest" description="Disordered" evidence="15">
    <location>
        <begin position="324"/>
        <end position="370"/>
    </location>
</feature>
<reference evidence="19" key="3">
    <citation type="submission" date="2025-09" db="UniProtKB">
        <authorList>
            <consortium name="Ensembl"/>
        </authorList>
    </citation>
    <scope>IDENTIFICATION</scope>
</reference>
<dbReference type="SMART" id="SM00336">
    <property type="entry name" value="BBOX"/>
    <property type="match status" value="1"/>
</dbReference>
<keyword evidence="3 16" id="KW-0812">Transmembrane</keyword>
<evidence type="ECO:0000256" key="15">
    <source>
        <dbReference type="SAM" id="MobiDB-lite"/>
    </source>
</evidence>
<dbReference type="InterPro" id="IPR017907">
    <property type="entry name" value="Znf_RING_CS"/>
</dbReference>
<organism evidence="19 20">
    <name type="scientific">Monodelphis domestica</name>
    <name type="common">Gray short-tailed opossum</name>
    <dbReference type="NCBI Taxonomy" id="13616"/>
    <lineage>
        <taxon>Eukaryota</taxon>
        <taxon>Metazoa</taxon>
        <taxon>Chordata</taxon>
        <taxon>Craniata</taxon>
        <taxon>Vertebrata</taxon>
        <taxon>Euteleostomi</taxon>
        <taxon>Mammalia</taxon>
        <taxon>Metatheria</taxon>
        <taxon>Didelphimorphia</taxon>
        <taxon>Didelphidae</taxon>
        <taxon>Monodelphis</taxon>
    </lineage>
</organism>
<dbReference type="InterPro" id="IPR027370">
    <property type="entry name" value="Znf-RING_euk"/>
</dbReference>
<dbReference type="SMART" id="SM00184">
    <property type="entry name" value="RING"/>
    <property type="match status" value="1"/>
</dbReference>
<proteinExistence type="inferred from homology"/>
<dbReference type="InterPro" id="IPR013083">
    <property type="entry name" value="Znf_RING/FYVE/PHD"/>
</dbReference>
<protein>
    <recommendedName>
        <fullName evidence="13">Tripartite motif-containing protein 59</fullName>
    </recommendedName>
</protein>
<evidence type="ECO:0000256" key="4">
    <source>
        <dbReference type="ARBA" id="ARBA00022723"/>
    </source>
</evidence>
<dbReference type="Ensembl" id="ENSMODT00000063452.1">
    <property type="protein sequence ID" value="ENSMODP00000044479.1"/>
    <property type="gene ID" value="ENSMODG00000048403.1"/>
</dbReference>
<name>A0A5F8GAQ4_MONDO</name>
<dbReference type="PANTHER" id="PTHR24098">
    <property type="entry name" value="OUTER SEGMENT 5"/>
    <property type="match status" value="1"/>
</dbReference>
<dbReference type="GO" id="GO:0008270">
    <property type="term" value="F:zinc ion binding"/>
    <property type="evidence" value="ECO:0007669"/>
    <property type="project" value="UniProtKB-KW"/>
</dbReference>
<dbReference type="GeneTree" id="ENSGT00940000160146"/>
<keyword evidence="8 16" id="KW-1133">Transmembrane helix</keyword>
<dbReference type="SUPFAM" id="SSF57845">
    <property type="entry name" value="B-box zinc-binding domain"/>
    <property type="match status" value="1"/>
</dbReference>
<evidence type="ECO:0000259" key="17">
    <source>
        <dbReference type="PROSITE" id="PS50089"/>
    </source>
</evidence>
<feature type="domain" description="RING-type" evidence="17">
    <location>
        <begin position="15"/>
        <end position="65"/>
    </location>
</feature>
<evidence type="ECO:0000256" key="12">
    <source>
        <dbReference type="ARBA" id="ARBA00064523"/>
    </source>
</evidence>
<dbReference type="CDD" id="cd16763">
    <property type="entry name" value="RING-HC_TRIM59_C-V"/>
    <property type="match status" value="1"/>
</dbReference>
<accession>A0A5F8GAQ4</accession>
<evidence type="ECO:0000256" key="6">
    <source>
        <dbReference type="ARBA" id="ARBA00022824"/>
    </source>
</evidence>
<dbReference type="FunFam" id="3.30.40.10:FF:000297">
    <property type="entry name" value="tripartite motif-containing protein 59"/>
    <property type="match status" value="1"/>
</dbReference>
<dbReference type="GO" id="GO:0061630">
    <property type="term" value="F:ubiquitin protein ligase activity"/>
    <property type="evidence" value="ECO:0000318"/>
    <property type="project" value="GO_Central"/>
</dbReference>
<evidence type="ECO:0000256" key="10">
    <source>
        <dbReference type="ARBA" id="ARBA00023136"/>
    </source>
</evidence>
<dbReference type="Proteomes" id="UP000002280">
    <property type="component" value="Chromosome 7"/>
</dbReference>
<evidence type="ECO:0000256" key="11">
    <source>
        <dbReference type="ARBA" id="ARBA00055104"/>
    </source>
</evidence>
<dbReference type="PANTHER" id="PTHR24098:SF14">
    <property type="entry name" value="TRIPARTITE MOTIF-CONTAINING PROTEIN 59"/>
    <property type="match status" value="1"/>
</dbReference>
<comment type="subunit">
    <text evidence="12">Interacts with ECSIT.</text>
</comment>
<evidence type="ECO:0000256" key="16">
    <source>
        <dbReference type="SAM" id="Phobius"/>
    </source>
</evidence>
<evidence type="ECO:0000256" key="9">
    <source>
        <dbReference type="ARBA" id="ARBA00023054"/>
    </source>
</evidence>
<keyword evidence="4" id="KW-0479">Metal-binding</keyword>
<evidence type="ECO:0000256" key="8">
    <source>
        <dbReference type="ARBA" id="ARBA00022989"/>
    </source>
</evidence>
<keyword evidence="6" id="KW-0256">Endoplasmic reticulum</keyword>
<evidence type="ECO:0000256" key="2">
    <source>
        <dbReference type="ARBA" id="ARBA00008518"/>
    </source>
</evidence>
<dbReference type="GO" id="GO:0043124">
    <property type="term" value="P:negative regulation of canonical NF-kappaB signal transduction"/>
    <property type="evidence" value="ECO:0000318"/>
    <property type="project" value="GO_Central"/>
</dbReference>
<reference evidence="19 20" key="1">
    <citation type="journal article" date="2007" name="Nature">
        <title>Genome of the marsupial Monodelphis domestica reveals innovation in non-coding sequences.</title>
        <authorList>
            <person name="Mikkelsen T.S."/>
            <person name="Wakefield M.J."/>
            <person name="Aken B."/>
            <person name="Amemiya C.T."/>
            <person name="Chang J.L."/>
            <person name="Duke S."/>
            <person name="Garber M."/>
            <person name="Gentles A.J."/>
            <person name="Goodstadt L."/>
            <person name="Heger A."/>
            <person name="Jurka J."/>
            <person name="Kamal M."/>
            <person name="Mauceli E."/>
            <person name="Searle S.M."/>
            <person name="Sharpe T."/>
            <person name="Baker M.L."/>
            <person name="Batzer M.A."/>
            <person name="Benos P.V."/>
            <person name="Belov K."/>
            <person name="Clamp M."/>
            <person name="Cook A."/>
            <person name="Cuff J."/>
            <person name="Das R."/>
            <person name="Davidow L."/>
            <person name="Deakin J.E."/>
            <person name="Fazzari M.J."/>
            <person name="Glass J.L."/>
            <person name="Grabherr M."/>
            <person name="Greally J.M."/>
            <person name="Gu W."/>
            <person name="Hore T.A."/>
            <person name="Huttley G.A."/>
            <person name="Kleber M."/>
            <person name="Jirtle R.L."/>
            <person name="Koina E."/>
            <person name="Lee J.T."/>
            <person name="Mahony S."/>
            <person name="Marra M.A."/>
            <person name="Miller R.D."/>
            <person name="Nicholls R.D."/>
            <person name="Oda M."/>
            <person name="Papenfuss A.T."/>
            <person name="Parra Z.E."/>
            <person name="Pollock D.D."/>
            <person name="Ray D.A."/>
            <person name="Schein J.E."/>
            <person name="Speed T.P."/>
            <person name="Thompson K."/>
            <person name="VandeBerg J.L."/>
            <person name="Wade C.M."/>
            <person name="Walker J.A."/>
            <person name="Waters P.D."/>
            <person name="Webber C."/>
            <person name="Weidman J.R."/>
            <person name="Xie X."/>
            <person name="Zody M.C."/>
            <person name="Baldwin J."/>
            <person name="Abdouelleil A."/>
            <person name="Abdulkadir J."/>
            <person name="Abebe A."/>
            <person name="Abera B."/>
            <person name="Abreu J."/>
            <person name="Acer S.C."/>
            <person name="Aftuck L."/>
            <person name="Alexander A."/>
            <person name="An P."/>
            <person name="Anderson E."/>
            <person name="Anderson S."/>
            <person name="Arachi H."/>
            <person name="Azer M."/>
            <person name="Bachantsang P."/>
            <person name="Barry A."/>
            <person name="Bayul T."/>
            <person name="Berlin A."/>
            <person name="Bessette D."/>
            <person name="Bloom T."/>
            <person name="Bloom T."/>
            <person name="Boguslavskiy L."/>
            <person name="Bonnet C."/>
            <person name="Boukhgalter B."/>
            <person name="Bourzgui I."/>
            <person name="Brown A."/>
            <person name="Cahill P."/>
            <person name="Channer S."/>
            <person name="Cheshatsang Y."/>
            <person name="Chuda L."/>
            <person name="Citroen M."/>
            <person name="Collymore A."/>
            <person name="Cooke P."/>
            <person name="Costello M."/>
            <person name="D'Aco K."/>
            <person name="Daza R."/>
            <person name="De Haan G."/>
            <person name="DeGray S."/>
            <person name="DeMaso C."/>
            <person name="Dhargay N."/>
            <person name="Dooley K."/>
            <person name="Dooley E."/>
            <person name="Doricent M."/>
            <person name="Dorje P."/>
            <person name="Dorjee K."/>
            <person name="Dupes A."/>
            <person name="Elong R."/>
            <person name="Falk J."/>
            <person name="Farina A."/>
            <person name="Faro S."/>
            <person name="Ferguson D."/>
            <person name="Fisher S."/>
            <person name="Foley C.D."/>
            <person name="Franke A."/>
            <person name="Friedrich D."/>
            <person name="Gadbois L."/>
            <person name="Gearin G."/>
            <person name="Gearin C.R."/>
            <person name="Giannoukos G."/>
            <person name="Goode T."/>
            <person name="Graham J."/>
            <person name="Grandbois E."/>
            <person name="Grewal S."/>
            <person name="Gyaltsen K."/>
            <person name="Hafez N."/>
            <person name="Hagos B."/>
            <person name="Hall J."/>
            <person name="Henson C."/>
            <person name="Hollinger A."/>
            <person name="Honan T."/>
            <person name="Huard M.D."/>
            <person name="Hughes L."/>
            <person name="Hurhula B."/>
            <person name="Husby M.E."/>
            <person name="Kamat A."/>
            <person name="Kanga B."/>
            <person name="Kashin S."/>
            <person name="Khazanovich D."/>
            <person name="Kisner P."/>
            <person name="Lance K."/>
            <person name="Lara M."/>
            <person name="Lee W."/>
            <person name="Lennon N."/>
            <person name="Letendre F."/>
            <person name="LeVine R."/>
            <person name="Lipovsky A."/>
            <person name="Liu X."/>
            <person name="Liu J."/>
            <person name="Liu S."/>
            <person name="Lokyitsang T."/>
            <person name="Lokyitsang Y."/>
            <person name="Lubonja R."/>
            <person name="Lui A."/>
            <person name="MacDonald P."/>
            <person name="Magnisalis V."/>
            <person name="Maru K."/>
            <person name="Matthews C."/>
            <person name="McCusker W."/>
            <person name="McDonough S."/>
            <person name="Mehta T."/>
            <person name="Meldrim J."/>
            <person name="Meneus L."/>
            <person name="Mihai O."/>
            <person name="Mihalev A."/>
            <person name="Mihova T."/>
            <person name="Mittelman R."/>
            <person name="Mlenga V."/>
            <person name="Montmayeur A."/>
            <person name="Mulrain L."/>
            <person name="Navidi A."/>
            <person name="Naylor J."/>
            <person name="Negash T."/>
            <person name="Nguyen T."/>
            <person name="Nguyen N."/>
            <person name="Nicol R."/>
            <person name="Norbu C."/>
            <person name="Norbu N."/>
            <person name="Novod N."/>
            <person name="O'Neill B."/>
            <person name="Osman S."/>
            <person name="Markiewicz E."/>
            <person name="Oyono O.L."/>
            <person name="Patti C."/>
            <person name="Phunkhang P."/>
            <person name="Pierre F."/>
            <person name="Priest M."/>
            <person name="Raghuraman S."/>
            <person name="Rege F."/>
            <person name="Reyes R."/>
            <person name="Rise C."/>
            <person name="Rogov P."/>
            <person name="Ross K."/>
            <person name="Ryan E."/>
            <person name="Settipalli S."/>
            <person name="Shea T."/>
            <person name="Sherpa N."/>
            <person name="Shi L."/>
            <person name="Shih D."/>
            <person name="Sparrow T."/>
            <person name="Spaulding J."/>
            <person name="Stalker J."/>
            <person name="Stange-Thomann N."/>
            <person name="Stavropoulos S."/>
            <person name="Stone C."/>
            <person name="Strader C."/>
            <person name="Tesfaye S."/>
            <person name="Thomson T."/>
            <person name="Thoulutsang Y."/>
            <person name="Thoulutsang D."/>
            <person name="Topham K."/>
            <person name="Topping I."/>
            <person name="Tsamla T."/>
            <person name="Vassiliev H."/>
            <person name="Vo A."/>
            <person name="Wangchuk T."/>
            <person name="Wangdi T."/>
            <person name="Weiand M."/>
            <person name="Wilkinson J."/>
            <person name="Wilson A."/>
            <person name="Yadav S."/>
            <person name="Young G."/>
            <person name="Yu Q."/>
            <person name="Zembek L."/>
            <person name="Zhong D."/>
            <person name="Zimmer A."/>
            <person name="Zwirko Z."/>
            <person name="Jaffe D.B."/>
            <person name="Alvarez P."/>
            <person name="Brockman W."/>
            <person name="Butler J."/>
            <person name="Chin C."/>
            <person name="Gnerre S."/>
            <person name="MacCallum I."/>
            <person name="Graves J.A."/>
            <person name="Ponting C.P."/>
            <person name="Breen M."/>
            <person name="Samollow P.B."/>
            <person name="Lander E.S."/>
            <person name="Lindblad-Toh K."/>
        </authorList>
    </citation>
    <scope>NUCLEOTIDE SEQUENCE [LARGE SCALE GENOMIC DNA]</scope>
</reference>
<evidence type="ECO:0000259" key="18">
    <source>
        <dbReference type="PROSITE" id="PS50119"/>
    </source>
</evidence>
<dbReference type="Gene3D" id="3.30.40.10">
    <property type="entry name" value="Zinc/RING finger domain, C3HC4 (zinc finger)"/>
    <property type="match status" value="1"/>
</dbReference>
<sequence length="455" mass="53146">MASVEMHNFEEELTCSICYSIFEDPRVLPCSHTFCRNCLENILQASGNFYVRRALRIPLTCPNCRRTVEIPPPGIESLPINFALRAIIEKYQQEGCLDVITCPEHSRQPLNIYCLQDREPVCGHCLTIGQHQGHPIEDLHSAYMKEKEEPSKLFEQLTDINSHWEDFWLLAEKLLDQKSHVMQVVQNDKEIVLRYFKELNDILDLKKDALLSALDDVGRAIDEEFTPQIDRMTEIRVEQMELRRSTALLLEEESTVKFLKKICNVRQRVQALRQRTLPSIQSLEICPRVGPVLMEEWARTEISQIKNLVVPEIKLSLQRMQSVPAKEEKGVEEEEEEEENEEEKEEENEEEKEEEEEEDEKEEEEQEEKEEEKAEFAKIFSIFILTVISGILMLIFLFNRYTLPILHDVSSGFFSEVSQSLYHSFSNNMYIVKETVCLTYHVLKGFLWDSISCCL</sequence>
<evidence type="ECO:0000256" key="1">
    <source>
        <dbReference type="ARBA" id="ARBA00004389"/>
    </source>
</evidence>
<dbReference type="Gene3D" id="3.30.160.60">
    <property type="entry name" value="Classic Zinc Finger"/>
    <property type="match status" value="1"/>
</dbReference>
<comment type="function">
    <text evidence="11">E3 ubiquitin ligase involved in different processes such as development and immune response. Serves as a negative regulator for innate immune signaling pathways by suppressing RLR-induced activation of IRF3/7 and NF-kappa-B via interaction with adapter ECSIT. Regulates autophagy through modulating both the transcription and the ubiquitination of BECN1. On the one hand, regulates the transcription of BECN1 through negatively modulating the NF-kappa-B pathway. On the other hand, regulates TRAF6-mediated 'Lys-63'-linked ubiquitination of BECN1, thus affecting the formation of the BECN1-PIK3C3 complex. In addition, mediates 'Lys-48'-linked ubiquitination of TRAF6 and thereby promotes TRAF6 proteasomal degradation. Also acts as a critical regulator for early embryo development from blastocyst stage to gastrula through modulating F-actin assembly and WASH1 'Lys-63'-linked ubiquitination.</text>
</comment>
<dbReference type="InParanoid" id="A0A5F8GAQ4"/>
<evidence type="ECO:0000313" key="20">
    <source>
        <dbReference type="Proteomes" id="UP000002280"/>
    </source>
</evidence>
<evidence type="ECO:0000256" key="14">
    <source>
        <dbReference type="PROSITE-ProRule" id="PRU00024"/>
    </source>
</evidence>
<evidence type="ECO:0000313" key="19">
    <source>
        <dbReference type="Ensembl" id="ENSMODP00000044479.1"/>
    </source>
</evidence>